<dbReference type="SUPFAM" id="SSF102712">
    <property type="entry name" value="JAB1/MPN domain"/>
    <property type="match status" value="1"/>
</dbReference>
<name>A0A9X2TDI5_9BACT</name>
<evidence type="ECO:0000313" key="7">
    <source>
        <dbReference type="EMBL" id="MCS3708475.1"/>
    </source>
</evidence>
<evidence type="ECO:0000256" key="2">
    <source>
        <dbReference type="ARBA" id="ARBA00022723"/>
    </source>
</evidence>
<dbReference type="RefSeq" id="WP_183957080.1">
    <property type="nucleotide sequence ID" value="NZ_CALTRV010000006.1"/>
</dbReference>
<dbReference type="EMBL" id="JANUAE010000001">
    <property type="protein sequence ID" value="MCS3708475.1"/>
    <property type="molecule type" value="Genomic_DNA"/>
</dbReference>
<dbReference type="GO" id="GO:0008270">
    <property type="term" value="F:zinc ion binding"/>
    <property type="evidence" value="ECO:0007669"/>
    <property type="project" value="TreeGrafter"/>
</dbReference>
<evidence type="ECO:0000256" key="4">
    <source>
        <dbReference type="ARBA" id="ARBA00022833"/>
    </source>
</evidence>
<keyword evidence="3" id="KW-0378">Hydrolase</keyword>
<dbReference type="InterPro" id="IPR000555">
    <property type="entry name" value="JAMM/MPN+_dom"/>
</dbReference>
<proteinExistence type="predicted"/>
<keyword evidence="2" id="KW-0479">Metal-binding</keyword>
<accession>A0A9X2TDI5</accession>
<evidence type="ECO:0000256" key="1">
    <source>
        <dbReference type="ARBA" id="ARBA00022670"/>
    </source>
</evidence>
<dbReference type="AlphaFoldDB" id="A0A9X2TDI5"/>
<reference evidence="7" key="1">
    <citation type="submission" date="2022-08" db="EMBL/GenBank/DDBJ databases">
        <title>Genomic Encyclopedia of Type Strains, Phase V (KMG-V): Genome sequencing to study the core and pangenomes of soil and plant-associated prokaryotes.</title>
        <authorList>
            <person name="Whitman W."/>
        </authorList>
    </citation>
    <scope>NUCLEOTIDE SEQUENCE</scope>
    <source>
        <strain evidence="7">SP3049</strain>
    </source>
</reference>
<dbReference type="InterPro" id="IPR028090">
    <property type="entry name" value="JAB_dom_prok"/>
</dbReference>
<evidence type="ECO:0000256" key="3">
    <source>
        <dbReference type="ARBA" id="ARBA00022801"/>
    </source>
</evidence>
<evidence type="ECO:0000313" key="8">
    <source>
        <dbReference type="Proteomes" id="UP001155057"/>
    </source>
</evidence>
<dbReference type="SMART" id="SM00232">
    <property type="entry name" value="JAB_MPN"/>
    <property type="match status" value="1"/>
</dbReference>
<keyword evidence="7" id="KW-0647">Proteasome</keyword>
<dbReference type="PANTHER" id="PTHR34858:SF1">
    <property type="entry name" value="CYSO-CYSTEINE PEPTIDASE"/>
    <property type="match status" value="1"/>
</dbReference>
<dbReference type="PANTHER" id="PTHR34858">
    <property type="entry name" value="CYSO-CYSTEINE PEPTIDASE"/>
    <property type="match status" value="1"/>
</dbReference>
<keyword evidence="1" id="KW-0645">Protease</keyword>
<gene>
    <name evidence="7" type="ORF">GGP61_000062</name>
</gene>
<keyword evidence="5" id="KW-0482">Metalloprotease</keyword>
<dbReference type="GO" id="GO:0000502">
    <property type="term" value="C:proteasome complex"/>
    <property type="evidence" value="ECO:0007669"/>
    <property type="project" value="UniProtKB-KW"/>
</dbReference>
<comment type="caution">
    <text evidence="7">The sequence shown here is derived from an EMBL/GenBank/DDBJ whole genome shotgun (WGS) entry which is preliminary data.</text>
</comment>
<evidence type="ECO:0000259" key="6">
    <source>
        <dbReference type="PROSITE" id="PS50249"/>
    </source>
</evidence>
<dbReference type="CDD" id="cd08070">
    <property type="entry name" value="MPN_like"/>
    <property type="match status" value="1"/>
</dbReference>
<dbReference type="InterPro" id="IPR037518">
    <property type="entry name" value="MPN"/>
</dbReference>
<dbReference type="GO" id="GO:0006508">
    <property type="term" value="P:proteolysis"/>
    <property type="evidence" value="ECO:0007669"/>
    <property type="project" value="UniProtKB-KW"/>
</dbReference>
<dbReference type="Pfam" id="PF14464">
    <property type="entry name" value="Prok-JAB"/>
    <property type="match status" value="1"/>
</dbReference>
<dbReference type="FunFam" id="3.40.140.10:FF:000085">
    <property type="entry name" value="Mov34/MPN/PAD-1 family protein"/>
    <property type="match status" value="1"/>
</dbReference>
<dbReference type="PROSITE" id="PS50249">
    <property type="entry name" value="MPN"/>
    <property type="match status" value="1"/>
</dbReference>
<dbReference type="GO" id="GO:0008235">
    <property type="term" value="F:metalloexopeptidase activity"/>
    <property type="evidence" value="ECO:0007669"/>
    <property type="project" value="TreeGrafter"/>
</dbReference>
<keyword evidence="4" id="KW-0862">Zinc</keyword>
<dbReference type="InterPro" id="IPR051929">
    <property type="entry name" value="VirAsm_ModProt"/>
</dbReference>
<organism evidence="7 8">
    <name type="scientific">Salinibacter ruber</name>
    <dbReference type="NCBI Taxonomy" id="146919"/>
    <lineage>
        <taxon>Bacteria</taxon>
        <taxon>Pseudomonadati</taxon>
        <taxon>Rhodothermota</taxon>
        <taxon>Rhodothermia</taxon>
        <taxon>Rhodothermales</taxon>
        <taxon>Salinibacteraceae</taxon>
        <taxon>Salinibacter</taxon>
    </lineage>
</organism>
<dbReference type="Gene3D" id="3.40.140.10">
    <property type="entry name" value="Cytidine Deaminase, domain 2"/>
    <property type="match status" value="1"/>
</dbReference>
<sequence>MKTTPDILDQIRAHGADAYPEEGCGFLLGTVTDDGDNRVAALHRATNRRSEQRTRRYELTADDYRTADAAAQEQGLDVVGVYHSHPDHPARPSATDLEEATFPGFTYVIVSVHDGAPEALTAWALAPDRSEFHREDIVRPDPEAP</sequence>
<dbReference type="Proteomes" id="UP001155057">
    <property type="component" value="Unassembled WGS sequence"/>
</dbReference>
<evidence type="ECO:0000256" key="5">
    <source>
        <dbReference type="ARBA" id="ARBA00023049"/>
    </source>
</evidence>
<protein>
    <submittedName>
        <fullName evidence="7">Proteasome lid subunit RPN8/RPN11</fullName>
    </submittedName>
</protein>
<feature type="domain" description="MPN" evidence="6">
    <location>
        <begin position="1"/>
        <end position="129"/>
    </location>
</feature>